<dbReference type="AlphaFoldDB" id="A0AAD9XQL6"/>
<proteinExistence type="predicted"/>
<name>A0AAD9XQL6_9ROSI</name>
<evidence type="ECO:0000313" key="2">
    <source>
        <dbReference type="Proteomes" id="UP001280121"/>
    </source>
</evidence>
<reference evidence="1" key="1">
    <citation type="journal article" date="2023" name="Plant J.">
        <title>Genome sequences and population genomics provide insights into the demographic history, inbreeding, and mutation load of two 'living fossil' tree species of Dipteronia.</title>
        <authorList>
            <person name="Feng Y."/>
            <person name="Comes H.P."/>
            <person name="Chen J."/>
            <person name="Zhu S."/>
            <person name="Lu R."/>
            <person name="Zhang X."/>
            <person name="Li P."/>
            <person name="Qiu J."/>
            <person name="Olsen K.M."/>
            <person name="Qiu Y."/>
        </authorList>
    </citation>
    <scope>NUCLEOTIDE SEQUENCE</scope>
    <source>
        <strain evidence="1">KIB01</strain>
    </source>
</reference>
<dbReference type="EMBL" id="JANJYI010000001">
    <property type="protein sequence ID" value="KAK2663697.1"/>
    <property type="molecule type" value="Genomic_DNA"/>
</dbReference>
<gene>
    <name evidence="1" type="ORF">Ddye_002271</name>
</gene>
<evidence type="ECO:0008006" key="3">
    <source>
        <dbReference type="Google" id="ProtNLM"/>
    </source>
</evidence>
<organism evidence="1 2">
    <name type="scientific">Dipteronia dyeriana</name>
    <dbReference type="NCBI Taxonomy" id="168575"/>
    <lineage>
        <taxon>Eukaryota</taxon>
        <taxon>Viridiplantae</taxon>
        <taxon>Streptophyta</taxon>
        <taxon>Embryophyta</taxon>
        <taxon>Tracheophyta</taxon>
        <taxon>Spermatophyta</taxon>
        <taxon>Magnoliopsida</taxon>
        <taxon>eudicotyledons</taxon>
        <taxon>Gunneridae</taxon>
        <taxon>Pentapetalae</taxon>
        <taxon>rosids</taxon>
        <taxon>malvids</taxon>
        <taxon>Sapindales</taxon>
        <taxon>Sapindaceae</taxon>
        <taxon>Hippocastanoideae</taxon>
        <taxon>Acereae</taxon>
        <taxon>Dipteronia</taxon>
    </lineage>
</organism>
<protein>
    <recommendedName>
        <fullName evidence="3">Transposase</fullName>
    </recommendedName>
</protein>
<accession>A0AAD9XQL6</accession>
<sequence>MKSDITRYQVRCIVEECNWRLRIVKVANSYYFQIRRFNHEHTCSNEARFLHQRQASARVIGEHIKEKFHDHRSYKTEEIIQDIHKEFGISCNYHKGYRAKHIALDEVQGTPVDSYQILPSYL</sequence>
<dbReference type="PANTHER" id="PTHR31973">
    <property type="entry name" value="POLYPROTEIN, PUTATIVE-RELATED"/>
    <property type="match status" value="1"/>
</dbReference>
<dbReference type="Proteomes" id="UP001280121">
    <property type="component" value="Unassembled WGS sequence"/>
</dbReference>
<keyword evidence="2" id="KW-1185">Reference proteome</keyword>
<evidence type="ECO:0000313" key="1">
    <source>
        <dbReference type="EMBL" id="KAK2663697.1"/>
    </source>
</evidence>
<dbReference type="PANTHER" id="PTHR31973:SF113">
    <property type="entry name" value="PROTEIN FAR1-RELATED SEQUENCE 5-LIKE"/>
    <property type="match status" value="1"/>
</dbReference>
<comment type="caution">
    <text evidence="1">The sequence shown here is derived from an EMBL/GenBank/DDBJ whole genome shotgun (WGS) entry which is preliminary data.</text>
</comment>